<evidence type="ECO:0000313" key="4">
    <source>
        <dbReference type="Proteomes" id="UP001072034"/>
    </source>
</evidence>
<evidence type="ECO:0000313" key="3">
    <source>
        <dbReference type="EMBL" id="MCZ0858186.1"/>
    </source>
</evidence>
<comment type="caution">
    <text evidence="3">The sequence shown here is derived from an EMBL/GenBank/DDBJ whole genome shotgun (WGS) entry which is preliminary data.</text>
</comment>
<dbReference type="RefSeq" id="WP_268917632.1">
    <property type="nucleotide sequence ID" value="NZ_CP124548.1"/>
</dbReference>
<keyword evidence="4" id="KW-1185">Reference proteome</keyword>
<proteinExistence type="predicted"/>
<feature type="domain" description="HTH cro/C1-type" evidence="2">
    <location>
        <begin position="7"/>
        <end position="60"/>
    </location>
</feature>
<dbReference type="SMART" id="SM00530">
    <property type="entry name" value="HTH_XRE"/>
    <property type="match status" value="1"/>
</dbReference>
<organism evidence="3 4">
    <name type="scientific">Actinomyces israelii</name>
    <dbReference type="NCBI Taxonomy" id="1659"/>
    <lineage>
        <taxon>Bacteria</taxon>
        <taxon>Bacillati</taxon>
        <taxon>Actinomycetota</taxon>
        <taxon>Actinomycetes</taxon>
        <taxon>Actinomycetales</taxon>
        <taxon>Actinomycetaceae</taxon>
        <taxon>Actinomyces</taxon>
    </lineage>
</organism>
<dbReference type="SUPFAM" id="SSF47413">
    <property type="entry name" value="lambda repressor-like DNA-binding domains"/>
    <property type="match status" value="1"/>
</dbReference>
<feature type="region of interest" description="Disordered" evidence="1">
    <location>
        <begin position="66"/>
        <end position="95"/>
    </location>
</feature>
<evidence type="ECO:0000259" key="2">
    <source>
        <dbReference type="PROSITE" id="PS50943"/>
    </source>
</evidence>
<gene>
    <name evidence="3" type="ORF">OHJ16_09040</name>
</gene>
<dbReference type="EMBL" id="JAPTMY010000018">
    <property type="protein sequence ID" value="MCZ0858186.1"/>
    <property type="molecule type" value="Genomic_DNA"/>
</dbReference>
<dbReference type="Gene3D" id="1.10.260.40">
    <property type="entry name" value="lambda repressor-like DNA-binding domains"/>
    <property type="match status" value="1"/>
</dbReference>
<protein>
    <submittedName>
        <fullName evidence="3">Helix-turn-helix transcriptional regulator</fullName>
    </submittedName>
</protein>
<dbReference type="Pfam" id="PF01381">
    <property type="entry name" value="HTH_3"/>
    <property type="match status" value="1"/>
</dbReference>
<sequence>MDVEAEIRAEMARQGVSITDLARRIGVKRAYLGRHLKAGDLRTSHVTAIGEVLGVPASEFFRRAEPLAAPRRRPDGRAAPTPSQTVSRAVEAPRP</sequence>
<dbReference type="InterPro" id="IPR001387">
    <property type="entry name" value="Cro/C1-type_HTH"/>
</dbReference>
<reference evidence="3" key="1">
    <citation type="submission" date="2022-10" db="EMBL/GenBank/DDBJ databases">
        <title>Genome sequence of Actinomyces israelii ATCC 10048.</title>
        <authorList>
            <person name="Watt R.M."/>
            <person name="Tong W.M."/>
        </authorList>
    </citation>
    <scope>NUCLEOTIDE SEQUENCE</scope>
    <source>
        <strain evidence="3">ATCC 10048</strain>
    </source>
</reference>
<dbReference type="CDD" id="cd00093">
    <property type="entry name" value="HTH_XRE"/>
    <property type="match status" value="1"/>
</dbReference>
<dbReference type="InterPro" id="IPR010982">
    <property type="entry name" value="Lambda_DNA-bd_dom_sf"/>
</dbReference>
<evidence type="ECO:0000256" key="1">
    <source>
        <dbReference type="SAM" id="MobiDB-lite"/>
    </source>
</evidence>
<dbReference type="PROSITE" id="PS50943">
    <property type="entry name" value="HTH_CROC1"/>
    <property type="match status" value="1"/>
</dbReference>
<name>A0ABT4I8Y2_9ACTO</name>
<dbReference type="Proteomes" id="UP001072034">
    <property type="component" value="Unassembled WGS sequence"/>
</dbReference>
<accession>A0ABT4I8Y2</accession>